<reference evidence="1 2" key="1">
    <citation type="journal article" date="2023" name="Mol. Ecol. Resour.">
        <title>Chromosome-level genome assembly of a triploid poplar Populus alba 'Berolinensis'.</title>
        <authorList>
            <person name="Chen S."/>
            <person name="Yu Y."/>
            <person name="Wang X."/>
            <person name="Wang S."/>
            <person name="Zhang T."/>
            <person name="Zhou Y."/>
            <person name="He R."/>
            <person name="Meng N."/>
            <person name="Wang Y."/>
            <person name="Liu W."/>
            <person name="Liu Z."/>
            <person name="Liu J."/>
            <person name="Guo Q."/>
            <person name="Huang H."/>
            <person name="Sederoff R.R."/>
            <person name="Wang G."/>
            <person name="Qu G."/>
            <person name="Chen S."/>
        </authorList>
    </citation>
    <scope>NUCLEOTIDE SEQUENCE [LARGE SCALE GENOMIC DNA]</scope>
    <source>
        <strain evidence="1">SC-2020</strain>
    </source>
</reference>
<evidence type="ECO:0000313" key="2">
    <source>
        <dbReference type="Proteomes" id="UP001164929"/>
    </source>
</evidence>
<comment type="caution">
    <text evidence="1">The sequence shown here is derived from an EMBL/GenBank/DDBJ whole genome shotgun (WGS) entry which is preliminary data.</text>
</comment>
<dbReference type="Proteomes" id="UP001164929">
    <property type="component" value="Chromosome 18"/>
</dbReference>
<name>A0AAD6LBV3_9ROSI</name>
<evidence type="ECO:0000313" key="1">
    <source>
        <dbReference type="EMBL" id="KAJ6957449.1"/>
    </source>
</evidence>
<gene>
    <name evidence="1" type="ORF">NC653_039409</name>
</gene>
<keyword evidence="2" id="KW-1185">Reference proteome</keyword>
<protein>
    <submittedName>
        <fullName evidence="1">Uncharacterized protein</fullName>
    </submittedName>
</protein>
<organism evidence="1 2">
    <name type="scientific">Populus alba x Populus x berolinensis</name>
    <dbReference type="NCBI Taxonomy" id="444605"/>
    <lineage>
        <taxon>Eukaryota</taxon>
        <taxon>Viridiplantae</taxon>
        <taxon>Streptophyta</taxon>
        <taxon>Embryophyta</taxon>
        <taxon>Tracheophyta</taxon>
        <taxon>Spermatophyta</taxon>
        <taxon>Magnoliopsida</taxon>
        <taxon>eudicotyledons</taxon>
        <taxon>Gunneridae</taxon>
        <taxon>Pentapetalae</taxon>
        <taxon>rosids</taxon>
        <taxon>fabids</taxon>
        <taxon>Malpighiales</taxon>
        <taxon>Salicaceae</taxon>
        <taxon>Saliceae</taxon>
        <taxon>Populus</taxon>
    </lineage>
</organism>
<accession>A0AAD6LBV3</accession>
<proteinExistence type="predicted"/>
<sequence>MPKGPFYRKTGVSKQRDCLVLCQGTNPKRNGKDTLEINGQDLLRGRPVSILWPFLHQVRISLRGSPIPRMYSDQLVLINLWSYMPPLLPRVVNNTKYITRAILFFLYKKY</sequence>
<dbReference type="EMBL" id="JAQIZT010000018">
    <property type="protein sequence ID" value="KAJ6957449.1"/>
    <property type="molecule type" value="Genomic_DNA"/>
</dbReference>
<dbReference type="AlphaFoldDB" id="A0AAD6LBV3"/>